<feature type="compositionally biased region" description="Basic and acidic residues" evidence="3">
    <location>
        <begin position="65"/>
        <end position="74"/>
    </location>
</feature>
<dbReference type="AlphaFoldDB" id="A0A482WZ10"/>
<feature type="region of interest" description="Disordered" evidence="3">
    <location>
        <begin position="1"/>
        <end position="233"/>
    </location>
</feature>
<evidence type="ECO:0008006" key="6">
    <source>
        <dbReference type="Google" id="ProtNLM"/>
    </source>
</evidence>
<evidence type="ECO:0000256" key="2">
    <source>
        <dbReference type="ARBA" id="ARBA00022553"/>
    </source>
</evidence>
<protein>
    <recommendedName>
        <fullName evidence="6">Protein FAM114A2</fullName>
    </recommendedName>
</protein>
<dbReference type="InterPro" id="IPR007998">
    <property type="entry name" value="DUF719"/>
</dbReference>
<feature type="compositionally biased region" description="Polar residues" evidence="3">
    <location>
        <begin position="137"/>
        <end position="157"/>
    </location>
</feature>
<evidence type="ECO:0000313" key="4">
    <source>
        <dbReference type="EMBL" id="RZF38809.1"/>
    </source>
</evidence>
<dbReference type="FunCoup" id="A0A482WZ10">
    <property type="interactions" value="465"/>
</dbReference>
<evidence type="ECO:0000256" key="3">
    <source>
        <dbReference type="SAM" id="MobiDB-lite"/>
    </source>
</evidence>
<feature type="compositionally biased region" description="Basic and acidic residues" evidence="3">
    <location>
        <begin position="248"/>
        <end position="259"/>
    </location>
</feature>
<dbReference type="PANTHER" id="PTHR12842">
    <property type="entry name" value="FI01459P"/>
    <property type="match status" value="1"/>
</dbReference>
<keyword evidence="2" id="KW-0597">Phosphoprotein</keyword>
<dbReference type="EMBL" id="QKKF02021603">
    <property type="protein sequence ID" value="RZF38809.1"/>
    <property type="molecule type" value="Genomic_DNA"/>
</dbReference>
<feature type="compositionally biased region" description="Basic and acidic residues" evidence="3">
    <location>
        <begin position="81"/>
        <end position="108"/>
    </location>
</feature>
<sequence length="665" mass="71925">MATSDSEEFESADEIVDVNSAGGKKGQKSASKGAESKKTSSEKPQPSSDANKSVLAAGDSKTASKKLEPSESVEKAASSIDEEKVFDMFDDKTSQREKVFDMFDDKTSKRPLASNAGKNPVKEPRPSNIGKKLGSKLGTSVSANDKSKLGTSVSAKETNVKSKVDIGSKKRSDEAPQKTDKKQVSVAAIKKSEGVSKSSKESHADDGWELEDGFEVPVSNDAKPKHQQEFEKELFPVLNKLSSLTTSTKDDTTQQEEKPSVVGDSGASSWSAWGGWGVSSILSTATESVSTLTSHVSAGLNTVLETGLGAPDPQVLAETIEKEKQEKESEAKGDNEDKPATNESETADTESAIGFGGIGQLMSGVSQLGTKVLTGGLDTLETLGKKTMEVLQDGDPGLRKKRALFFQDGDKPVLSQILREAKESAEKSDKMEVEKQAAKRVHLESLFDDYQGLVHLEALEMLSNQCQLKLQSVLLALTGDELKDLQETLEQVKELCELPDEEEDDDKDDDDVDFKDKLTDAVGQLCRDVPHAKIFEVSQRIDDWLKSEEAKAASPLAVHEKAVASMAEFTSVSMEIFHRAAELLLIKTAHSTATEAECLTQITTILCVHVSRMATKFTMLLTENSESKENNKIITTIFLESAQCSSYIQDACRLVVPVLQVGAAN</sequence>
<organism evidence="4 5">
    <name type="scientific">Laodelphax striatellus</name>
    <name type="common">Small brown planthopper</name>
    <name type="synonym">Delphax striatella</name>
    <dbReference type="NCBI Taxonomy" id="195883"/>
    <lineage>
        <taxon>Eukaryota</taxon>
        <taxon>Metazoa</taxon>
        <taxon>Ecdysozoa</taxon>
        <taxon>Arthropoda</taxon>
        <taxon>Hexapoda</taxon>
        <taxon>Insecta</taxon>
        <taxon>Pterygota</taxon>
        <taxon>Neoptera</taxon>
        <taxon>Paraneoptera</taxon>
        <taxon>Hemiptera</taxon>
        <taxon>Auchenorrhyncha</taxon>
        <taxon>Fulgoroidea</taxon>
        <taxon>Delphacidae</taxon>
        <taxon>Criomorphinae</taxon>
        <taxon>Laodelphax</taxon>
    </lineage>
</organism>
<name>A0A482WZ10_LAOST</name>
<evidence type="ECO:0000313" key="5">
    <source>
        <dbReference type="Proteomes" id="UP000291343"/>
    </source>
</evidence>
<feature type="compositionally biased region" description="Basic and acidic residues" evidence="3">
    <location>
        <begin position="158"/>
        <end position="183"/>
    </location>
</feature>
<feature type="compositionally biased region" description="Low complexity" evidence="3">
    <location>
        <begin position="260"/>
        <end position="272"/>
    </location>
</feature>
<feature type="region of interest" description="Disordered" evidence="3">
    <location>
        <begin position="245"/>
        <end position="272"/>
    </location>
</feature>
<dbReference type="OrthoDB" id="5597648at2759"/>
<comment type="similarity">
    <text evidence="1">Belongs to the FAM114 family.</text>
</comment>
<proteinExistence type="inferred from homology"/>
<feature type="compositionally biased region" description="Basic and acidic residues" evidence="3">
    <location>
        <begin position="222"/>
        <end position="233"/>
    </location>
</feature>
<feature type="compositionally biased region" description="Basic and acidic residues" evidence="3">
    <location>
        <begin position="323"/>
        <end position="340"/>
    </location>
</feature>
<feature type="compositionally biased region" description="Basic and acidic residues" evidence="3">
    <location>
        <begin position="190"/>
        <end position="206"/>
    </location>
</feature>
<dbReference type="PANTHER" id="PTHR12842:SF6">
    <property type="entry name" value="FI01459P"/>
    <property type="match status" value="1"/>
</dbReference>
<dbReference type="Proteomes" id="UP000291343">
    <property type="component" value="Unassembled WGS sequence"/>
</dbReference>
<keyword evidence="5" id="KW-1185">Reference proteome</keyword>
<feature type="compositionally biased region" description="Acidic residues" evidence="3">
    <location>
        <begin position="1"/>
        <end position="16"/>
    </location>
</feature>
<dbReference type="Pfam" id="PF05334">
    <property type="entry name" value="DUF719"/>
    <property type="match status" value="1"/>
</dbReference>
<comment type="caution">
    <text evidence="4">The sequence shown here is derived from an EMBL/GenBank/DDBJ whole genome shotgun (WGS) entry which is preliminary data.</text>
</comment>
<dbReference type="InParanoid" id="A0A482WZ10"/>
<evidence type="ECO:0000256" key="1">
    <source>
        <dbReference type="ARBA" id="ARBA00006903"/>
    </source>
</evidence>
<gene>
    <name evidence="4" type="ORF">LSTR_LSTR000512</name>
</gene>
<reference evidence="4 5" key="1">
    <citation type="journal article" date="2017" name="Gigascience">
        <title>Genome sequence of the small brown planthopper, Laodelphax striatellus.</title>
        <authorList>
            <person name="Zhu J."/>
            <person name="Jiang F."/>
            <person name="Wang X."/>
            <person name="Yang P."/>
            <person name="Bao Y."/>
            <person name="Zhao W."/>
            <person name="Wang W."/>
            <person name="Lu H."/>
            <person name="Wang Q."/>
            <person name="Cui N."/>
            <person name="Li J."/>
            <person name="Chen X."/>
            <person name="Luo L."/>
            <person name="Yu J."/>
            <person name="Kang L."/>
            <person name="Cui F."/>
        </authorList>
    </citation>
    <scope>NUCLEOTIDE SEQUENCE [LARGE SCALE GENOMIC DNA]</scope>
    <source>
        <strain evidence="4">Lst14</strain>
    </source>
</reference>
<accession>A0A482WZ10</accession>
<feature type="region of interest" description="Disordered" evidence="3">
    <location>
        <begin position="323"/>
        <end position="350"/>
    </location>
</feature>